<gene>
    <name evidence="2" type="ORF">COT75_00535</name>
</gene>
<dbReference type="InterPro" id="IPR036736">
    <property type="entry name" value="ACP-like_sf"/>
</dbReference>
<name>A0A2H0WCN8_9BACT</name>
<dbReference type="PROSITE" id="PS50075">
    <property type="entry name" value="CARRIER"/>
    <property type="match status" value="1"/>
</dbReference>
<sequence>MSKDSFKIKVIDLIGEILEIEKEEIEEDADFFIDFNLSSLEMTDLVLRLNQALKINLPQEEVEKIKTVGDLLNLIEVQSDEI</sequence>
<evidence type="ECO:0000313" key="2">
    <source>
        <dbReference type="EMBL" id="PIS09669.1"/>
    </source>
</evidence>
<dbReference type="Gene3D" id="1.10.1200.10">
    <property type="entry name" value="ACP-like"/>
    <property type="match status" value="1"/>
</dbReference>
<proteinExistence type="predicted"/>
<dbReference type="InterPro" id="IPR009081">
    <property type="entry name" value="PP-bd_ACP"/>
</dbReference>
<dbReference type="Pfam" id="PF00550">
    <property type="entry name" value="PP-binding"/>
    <property type="match status" value="1"/>
</dbReference>
<dbReference type="Proteomes" id="UP000230093">
    <property type="component" value="Unassembled WGS sequence"/>
</dbReference>
<comment type="caution">
    <text evidence="2">The sequence shown here is derived from an EMBL/GenBank/DDBJ whole genome shotgun (WGS) entry which is preliminary data.</text>
</comment>
<organism evidence="2 3">
    <name type="scientific">Candidatus Beckwithbacteria bacterium CG10_big_fil_rev_8_21_14_0_10_34_10</name>
    <dbReference type="NCBI Taxonomy" id="1974495"/>
    <lineage>
        <taxon>Bacteria</taxon>
        <taxon>Candidatus Beckwithiibacteriota</taxon>
    </lineage>
</organism>
<feature type="domain" description="Carrier" evidence="1">
    <location>
        <begin position="4"/>
        <end position="79"/>
    </location>
</feature>
<accession>A0A2H0WCN8</accession>
<evidence type="ECO:0000313" key="3">
    <source>
        <dbReference type="Proteomes" id="UP000230093"/>
    </source>
</evidence>
<evidence type="ECO:0000259" key="1">
    <source>
        <dbReference type="PROSITE" id="PS50075"/>
    </source>
</evidence>
<dbReference type="SUPFAM" id="SSF47336">
    <property type="entry name" value="ACP-like"/>
    <property type="match status" value="1"/>
</dbReference>
<dbReference type="EMBL" id="PEZT01000001">
    <property type="protein sequence ID" value="PIS09669.1"/>
    <property type="molecule type" value="Genomic_DNA"/>
</dbReference>
<dbReference type="AlphaFoldDB" id="A0A2H0WCN8"/>
<reference evidence="3" key="1">
    <citation type="submission" date="2017-09" db="EMBL/GenBank/DDBJ databases">
        <title>Depth-based differentiation of microbial function through sediment-hosted aquifers and enrichment of novel symbionts in the deep terrestrial subsurface.</title>
        <authorList>
            <person name="Probst A.J."/>
            <person name="Ladd B."/>
            <person name="Jarett J.K."/>
            <person name="Geller-Mcgrath D.E."/>
            <person name="Sieber C.M.K."/>
            <person name="Emerson J.B."/>
            <person name="Anantharaman K."/>
            <person name="Thomas B.C."/>
            <person name="Malmstrom R."/>
            <person name="Stieglmeier M."/>
            <person name="Klingl A."/>
            <person name="Woyke T."/>
            <person name="Ryan C.M."/>
            <person name="Banfield J.F."/>
        </authorList>
    </citation>
    <scope>NUCLEOTIDE SEQUENCE [LARGE SCALE GENOMIC DNA]</scope>
</reference>
<protein>
    <submittedName>
        <fullName evidence="2">Acyl carrier protein</fullName>
    </submittedName>
</protein>